<gene>
    <name evidence="3" type="ORF">GGR03_002282</name>
</gene>
<feature type="chain" id="PRO_5030902444" evidence="2">
    <location>
        <begin position="23"/>
        <end position="185"/>
    </location>
</feature>
<keyword evidence="2" id="KW-0732">Signal</keyword>
<evidence type="ECO:0000313" key="3">
    <source>
        <dbReference type="EMBL" id="MBB4003201.1"/>
    </source>
</evidence>
<evidence type="ECO:0000256" key="1">
    <source>
        <dbReference type="SAM" id="MobiDB-lite"/>
    </source>
</evidence>
<evidence type="ECO:0000313" key="4">
    <source>
        <dbReference type="Proteomes" id="UP000588647"/>
    </source>
</evidence>
<reference evidence="3 4" key="1">
    <citation type="submission" date="2020-08" db="EMBL/GenBank/DDBJ databases">
        <title>Genomic Encyclopedia of Type Strains, Phase IV (KMG-IV): sequencing the most valuable type-strain genomes for metagenomic binning, comparative biology and taxonomic classification.</title>
        <authorList>
            <person name="Goeker M."/>
        </authorList>
    </citation>
    <scope>NUCLEOTIDE SEQUENCE [LARGE SCALE GENOMIC DNA]</scope>
    <source>
        <strain evidence="3 4">DSM 103570</strain>
    </source>
</reference>
<feature type="region of interest" description="Disordered" evidence="1">
    <location>
        <begin position="165"/>
        <end position="185"/>
    </location>
</feature>
<name>A0A7W6HDH6_9HYPH</name>
<dbReference type="AlphaFoldDB" id="A0A7W6HDH6"/>
<dbReference type="RefSeq" id="WP_183208068.1">
    <property type="nucleotide sequence ID" value="NZ_JAAAMM010000003.1"/>
</dbReference>
<dbReference type="Proteomes" id="UP000588647">
    <property type="component" value="Unassembled WGS sequence"/>
</dbReference>
<organism evidence="3 4">
    <name type="scientific">Aurantimonas endophytica</name>
    <dbReference type="NCBI Taxonomy" id="1522175"/>
    <lineage>
        <taxon>Bacteria</taxon>
        <taxon>Pseudomonadati</taxon>
        <taxon>Pseudomonadota</taxon>
        <taxon>Alphaproteobacteria</taxon>
        <taxon>Hyphomicrobiales</taxon>
        <taxon>Aurantimonadaceae</taxon>
        <taxon>Aurantimonas</taxon>
    </lineage>
</organism>
<keyword evidence="4" id="KW-1185">Reference proteome</keyword>
<sequence>MMLRLLFLLILPLSTAPLPGQAQDILSDRMTMPLADLERAVKNDHPYGYIILAVRKFQAGDKEEAVRWFYVGQLRWRFHIAANPDLPPDGDPALLASMLDGFGRPINEWVGGDVDGWIAFMQAALDWDEANHNGFTAKEDHPTEYRRVRNGLVELITSIRERREEIPGERERNGLENRVPTGSSR</sequence>
<accession>A0A7W6HDH6</accession>
<proteinExistence type="predicted"/>
<evidence type="ECO:0000256" key="2">
    <source>
        <dbReference type="SAM" id="SignalP"/>
    </source>
</evidence>
<dbReference type="EMBL" id="JACIEM010000003">
    <property type="protein sequence ID" value="MBB4003201.1"/>
    <property type="molecule type" value="Genomic_DNA"/>
</dbReference>
<protein>
    <submittedName>
        <fullName evidence="3">Uncharacterized protein</fullName>
    </submittedName>
</protein>
<feature type="signal peptide" evidence="2">
    <location>
        <begin position="1"/>
        <end position="22"/>
    </location>
</feature>
<feature type="compositionally biased region" description="Basic and acidic residues" evidence="1">
    <location>
        <begin position="165"/>
        <end position="175"/>
    </location>
</feature>
<comment type="caution">
    <text evidence="3">The sequence shown here is derived from an EMBL/GenBank/DDBJ whole genome shotgun (WGS) entry which is preliminary data.</text>
</comment>